<dbReference type="GO" id="GO:0004341">
    <property type="term" value="F:gluconolactonase activity"/>
    <property type="evidence" value="ECO:0007669"/>
    <property type="project" value="TreeGrafter"/>
</dbReference>
<feature type="domain" description="SMP-30/Gluconolactonase/LRE-like region" evidence="4">
    <location>
        <begin position="26"/>
        <end position="281"/>
    </location>
</feature>
<feature type="active site" description="Proton donor/acceptor" evidence="2">
    <location>
        <position position="226"/>
    </location>
</feature>
<comment type="caution">
    <text evidence="5">The sequence shown here is derived from an EMBL/GenBank/DDBJ whole genome shotgun (WGS) entry which is preliminary data.</text>
</comment>
<dbReference type="PANTHER" id="PTHR10907:SF47">
    <property type="entry name" value="REGUCALCIN"/>
    <property type="match status" value="1"/>
</dbReference>
<feature type="binding site" evidence="3">
    <location>
        <position position="125"/>
    </location>
    <ligand>
        <name>substrate</name>
    </ligand>
</feature>
<dbReference type="PANTHER" id="PTHR10907">
    <property type="entry name" value="REGUCALCIN"/>
    <property type="match status" value="1"/>
</dbReference>
<keyword evidence="6" id="KW-1185">Reference proteome</keyword>
<name>A0AAN6WYM1_9PEZI</name>
<keyword evidence="3" id="KW-0479">Metal-binding</keyword>
<dbReference type="GO" id="GO:0005509">
    <property type="term" value="F:calcium ion binding"/>
    <property type="evidence" value="ECO:0007669"/>
    <property type="project" value="TreeGrafter"/>
</dbReference>
<dbReference type="PRINTS" id="PR01790">
    <property type="entry name" value="SMP30FAMILY"/>
</dbReference>
<feature type="binding site" evidence="3">
    <location>
        <position position="28"/>
    </location>
    <ligand>
        <name>a divalent metal cation</name>
        <dbReference type="ChEBI" id="CHEBI:60240"/>
    </ligand>
</feature>
<evidence type="ECO:0000256" key="3">
    <source>
        <dbReference type="PIRSR" id="PIRSR605511-2"/>
    </source>
</evidence>
<dbReference type="InterPro" id="IPR013658">
    <property type="entry name" value="SGL"/>
</dbReference>
<accession>A0AAN6WYM1</accession>
<evidence type="ECO:0000313" key="6">
    <source>
        <dbReference type="Proteomes" id="UP001302126"/>
    </source>
</evidence>
<dbReference type="EMBL" id="MU864369">
    <property type="protein sequence ID" value="KAK4190063.1"/>
    <property type="molecule type" value="Genomic_DNA"/>
</dbReference>
<protein>
    <recommendedName>
        <fullName evidence="4">SMP-30/Gluconolactonase/LRE-like region domain-containing protein</fullName>
    </recommendedName>
</protein>
<reference evidence="5" key="1">
    <citation type="journal article" date="2023" name="Mol. Phylogenet. Evol.">
        <title>Genome-scale phylogeny and comparative genomics of the fungal order Sordariales.</title>
        <authorList>
            <person name="Hensen N."/>
            <person name="Bonometti L."/>
            <person name="Westerberg I."/>
            <person name="Brannstrom I.O."/>
            <person name="Guillou S."/>
            <person name="Cros-Aarteil S."/>
            <person name="Calhoun S."/>
            <person name="Haridas S."/>
            <person name="Kuo A."/>
            <person name="Mondo S."/>
            <person name="Pangilinan J."/>
            <person name="Riley R."/>
            <person name="LaButti K."/>
            <person name="Andreopoulos B."/>
            <person name="Lipzen A."/>
            <person name="Chen C."/>
            <person name="Yan M."/>
            <person name="Daum C."/>
            <person name="Ng V."/>
            <person name="Clum A."/>
            <person name="Steindorff A."/>
            <person name="Ohm R.A."/>
            <person name="Martin F."/>
            <person name="Silar P."/>
            <person name="Natvig D.O."/>
            <person name="Lalanne C."/>
            <person name="Gautier V."/>
            <person name="Ament-Velasquez S.L."/>
            <person name="Kruys A."/>
            <person name="Hutchinson M.I."/>
            <person name="Powell A.J."/>
            <person name="Barry K."/>
            <person name="Miller A.N."/>
            <person name="Grigoriev I.V."/>
            <person name="Debuchy R."/>
            <person name="Gladieux P."/>
            <person name="Hiltunen Thoren M."/>
            <person name="Johannesson H."/>
        </authorList>
    </citation>
    <scope>NUCLEOTIDE SEQUENCE</scope>
    <source>
        <strain evidence="5">PSN309</strain>
    </source>
</reference>
<organism evidence="5 6">
    <name type="scientific">Podospora australis</name>
    <dbReference type="NCBI Taxonomy" id="1536484"/>
    <lineage>
        <taxon>Eukaryota</taxon>
        <taxon>Fungi</taxon>
        <taxon>Dikarya</taxon>
        <taxon>Ascomycota</taxon>
        <taxon>Pezizomycotina</taxon>
        <taxon>Sordariomycetes</taxon>
        <taxon>Sordariomycetidae</taxon>
        <taxon>Sordariales</taxon>
        <taxon>Podosporaceae</taxon>
        <taxon>Podospora</taxon>
    </lineage>
</organism>
<feature type="binding site" evidence="3">
    <location>
        <position position="226"/>
    </location>
    <ligand>
        <name>a divalent metal cation</name>
        <dbReference type="ChEBI" id="CHEBI:60240"/>
    </ligand>
</feature>
<dbReference type="Proteomes" id="UP001302126">
    <property type="component" value="Unassembled WGS sequence"/>
</dbReference>
<feature type="binding site" evidence="3">
    <location>
        <position position="127"/>
    </location>
    <ligand>
        <name>substrate</name>
    </ligand>
</feature>
<evidence type="ECO:0000256" key="2">
    <source>
        <dbReference type="PIRSR" id="PIRSR605511-1"/>
    </source>
</evidence>
<proteinExistence type="inferred from homology"/>
<dbReference type="AlphaFoldDB" id="A0AAN6WYM1"/>
<dbReference type="Pfam" id="PF08450">
    <property type="entry name" value="SGL"/>
    <property type="match status" value="1"/>
</dbReference>
<dbReference type="InterPro" id="IPR011042">
    <property type="entry name" value="6-blade_b-propeller_TolB-like"/>
</dbReference>
<sequence>MSDQHPQEQFQKWKITTPYLNLHCGLGEGPYFEEATNTLRFVDIKKKRLHTVSVSSENPKETVTTLQFTEAVTVTADIEGQNPQEKLLVGAKQGLAVLDRRTGQYEYISKYEMAEGKEFKWERIRSNDGAVDPLGRFWLGTMTDFGLGDFQAEGSLYHFSKSQPPTTVLENLTIPNSVGWSPDGKTMYFTHSTEREVLCWDFDPKTGEMGNNKRVFYKHDGKGEPDGFRVDVEGNLWHAVYGEGKILKIDGTGKLVGEVSLPTKNITCVEFVGEELFVTTAAGEEGDSETEREMGGGLFRVRVGVKGLGHGKFVL</sequence>
<keyword evidence="3" id="KW-0862">Zinc</keyword>
<dbReference type="InterPro" id="IPR005511">
    <property type="entry name" value="SMP-30"/>
</dbReference>
<evidence type="ECO:0000313" key="5">
    <source>
        <dbReference type="EMBL" id="KAK4190063.1"/>
    </source>
</evidence>
<feature type="binding site" evidence="3">
    <location>
        <position position="176"/>
    </location>
    <ligand>
        <name>a divalent metal cation</name>
        <dbReference type="ChEBI" id="CHEBI:60240"/>
    </ligand>
</feature>
<dbReference type="Gene3D" id="2.120.10.30">
    <property type="entry name" value="TolB, C-terminal domain"/>
    <property type="match status" value="1"/>
</dbReference>
<reference evidence="5" key="2">
    <citation type="submission" date="2023-05" db="EMBL/GenBank/DDBJ databases">
        <authorList>
            <consortium name="Lawrence Berkeley National Laboratory"/>
            <person name="Steindorff A."/>
            <person name="Hensen N."/>
            <person name="Bonometti L."/>
            <person name="Westerberg I."/>
            <person name="Brannstrom I.O."/>
            <person name="Guillou S."/>
            <person name="Cros-Aarteil S."/>
            <person name="Calhoun S."/>
            <person name="Haridas S."/>
            <person name="Kuo A."/>
            <person name="Mondo S."/>
            <person name="Pangilinan J."/>
            <person name="Riley R."/>
            <person name="Labutti K."/>
            <person name="Andreopoulos B."/>
            <person name="Lipzen A."/>
            <person name="Chen C."/>
            <person name="Yanf M."/>
            <person name="Daum C."/>
            <person name="Ng V."/>
            <person name="Clum A."/>
            <person name="Ohm R."/>
            <person name="Martin F."/>
            <person name="Silar P."/>
            <person name="Natvig D."/>
            <person name="Lalanne C."/>
            <person name="Gautier V."/>
            <person name="Ament-Velasquez S.L."/>
            <person name="Kruys A."/>
            <person name="Hutchinson M.I."/>
            <person name="Powell A.J."/>
            <person name="Barry K."/>
            <person name="Miller A.N."/>
            <person name="Grigoriev I.V."/>
            <person name="Debuchy R."/>
            <person name="Gladieux P."/>
            <person name="Thoren M.H."/>
            <person name="Johannesson H."/>
        </authorList>
    </citation>
    <scope>NUCLEOTIDE SEQUENCE</scope>
    <source>
        <strain evidence="5">PSN309</strain>
    </source>
</reference>
<dbReference type="SUPFAM" id="SSF63829">
    <property type="entry name" value="Calcium-dependent phosphotriesterase"/>
    <property type="match status" value="1"/>
</dbReference>
<comment type="cofactor">
    <cofactor evidence="3">
        <name>Zn(2+)</name>
        <dbReference type="ChEBI" id="CHEBI:29105"/>
    </cofactor>
    <text evidence="3">Binds 1 divalent metal cation per subunit.</text>
</comment>
<gene>
    <name evidence="5" type="ORF">QBC35DRAFT_429152</name>
</gene>
<evidence type="ECO:0000259" key="4">
    <source>
        <dbReference type="Pfam" id="PF08450"/>
    </source>
</evidence>
<evidence type="ECO:0000256" key="1">
    <source>
        <dbReference type="ARBA" id="ARBA00008853"/>
    </source>
</evidence>
<comment type="similarity">
    <text evidence="1">Belongs to the SMP-30/CGR1 family.</text>
</comment>